<proteinExistence type="predicted"/>
<feature type="domain" description="Acyl-CoA thioesterase-like C-terminal" evidence="2">
    <location>
        <begin position="134"/>
        <end position="265"/>
    </location>
</feature>
<feature type="domain" description="Acyl-CoA thioesterase-like N-terminal HotDog" evidence="1">
    <location>
        <begin position="25"/>
        <end position="110"/>
    </location>
</feature>
<evidence type="ECO:0000259" key="1">
    <source>
        <dbReference type="Pfam" id="PF13622"/>
    </source>
</evidence>
<name>A0ABP9C668_9PSEU</name>
<dbReference type="PANTHER" id="PTHR38110:SF1">
    <property type="entry name" value="THIOESTERASE DOMAIN-CONTAINING PROTEIN"/>
    <property type="match status" value="1"/>
</dbReference>
<keyword evidence="4" id="KW-1185">Reference proteome</keyword>
<dbReference type="InterPro" id="IPR042171">
    <property type="entry name" value="Acyl-CoA_hotdog"/>
</dbReference>
<dbReference type="InterPro" id="IPR052389">
    <property type="entry name" value="Sec_Metab_Biosynth-Assoc"/>
</dbReference>
<sequence>MIGELALDSTGERVGDGVHGIDLSDRWGLDDGRLNGGYQISVALRALAAEVPLPDPVVASASYLRPAWPGPARVLTEVVRAGRRLATGTARLVQAGPDGVERDVLRLEASFADLAATPADPVDLTAPPELPPFEQCRTFGGDDAPPEVASVGRRMRYGVTAMPGWTRGEPSGDPSAEFWFAFADGSDATLLDLAFVVDGAAPVVLELGRGSSTVQLTVHLREHPAPGPLACRTVTRHLAHGLHEEDVEVWDSRGVLVAQSRQLALLL</sequence>
<accession>A0ABP9C668</accession>
<gene>
    <name evidence="3" type="ORF">GCM10023200_45890</name>
</gene>
<dbReference type="InterPro" id="IPR049449">
    <property type="entry name" value="TesB_ACOT8-like_N"/>
</dbReference>
<dbReference type="RefSeq" id="WP_345420925.1">
    <property type="nucleotide sequence ID" value="NZ_BAABHO010000045.1"/>
</dbReference>
<reference evidence="4" key="1">
    <citation type="journal article" date="2019" name="Int. J. Syst. Evol. Microbiol.">
        <title>The Global Catalogue of Microorganisms (GCM) 10K type strain sequencing project: providing services to taxonomists for standard genome sequencing and annotation.</title>
        <authorList>
            <consortium name="The Broad Institute Genomics Platform"/>
            <consortium name="The Broad Institute Genome Sequencing Center for Infectious Disease"/>
            <person name="Wu L."/>
            <person name="Ma J."/>
        </authorList>
    </citation>
    <scope>NUCLEOTIDE SEQUENCE [LARGE SCALE GENOMIC DNA]</scope>
    <source>
        <strain evidence="4">JCM 17979</strain>
    </source>
</reference>
<dbReference type="PANTHER" id="PTHR38110">
    <property type="entry name" value="CHROMOSOME 23, WHOLE GENOME SHOTGUN SEQUENCE"/>
    <property type="match status" value="1"/>
</dbReference>
<dbReference type="SUPFAM" id="SSF54637">
    <property type="entry name" value="Thioesterase/thiol ester dehydrase-isomerase"/>
    <property type="match status" value="2"/>
</dbReference>
<dbReference type="Proteomes" id="UP001500928">
    <property type="component" value="Unassembled WGS sequence"/>
</dbReference>
<dbReference type="EMBL" id="BAABHO010000045">
    <property type="protein sequence ID" value="GAA4803470.1"/>
    <property type="molecule type" value="Genomic_DNA"/>
</dbReference>
<dbReference type="InterPro" id="IPR029069">
    <property type="entry name" value="HotDog_dom_sf"/>
</dbReference>
<dbReference type="Pfam" id="PF20789">
    <property type="entry name" value="4HBT_3C"/>
    <property type="match status" value="1"/>
</dbReference>
<evidence type="ECO:0000313" key="3">
    <source>
        <dbReference type="EMBL" id="GAA4803470.1"/>
    </source>
</evidence>
<evidence type="ECO:0000313" key="4">
    <source>
        <dbReference type="Proteomes" id="UP001500928"/>
    </source>
</evidence>
<dbReference type="Gene3D" id="2.40.160.210">
    <property type="entry name" value="Acyl-CoA thioesterase, double hotdog domain"/>
    <property type="match status" value="1"/>
</dbReference>
<evidence type="ECO:0000259" key="2">
    <source>
        <dbReference type="Pfam" id="PF20789"/>
    </source>
</evidence>
<dbReference type="Pfam" id="PF13622">
    <property type="entry name" value="4HBT_3"/>
    <property type="match status" value="1"/>
</dbReference>
<comment type="caution">
    <text evidence="3">The sequence shown here is derived from an EMBL/GenBank/DDBJ whole genome shotgun (WGS) entry which is preliminary data.</text>
</comment>
<organism evidence="3 4">
    <name type="scientific">Actinomycetospora chlora</name>
    <dbReference type="NCBI Taxonomy" id="663608"/>
    <lineage>
        <taxon>Bacteria</taxon>
        <taxon>Bacillati</taxon>
        <taxon>Actinomycetota</taxon>
        <taxon>Actinomycetes</taxon>
        <taxon>Pseudonocardiales</taxon>
        <taxon>Pseudonocardiaceae</taxon>
        <taxon>Actinomycetospora</taxon>
    </lineage>
</organism>
<dbReference type="InterPro" id="IPR049450">
    <property type="entry name" value="ACOT8-like_C"/>
</dbReference>
<protein>
    <submittedName>
        <fullName evidence="3">Thioesterase family protein</fullName>
    </submittedName>
</protein>